<sequence>MDKVIEILKPLCRSSQSIEPKYKPLGKLKRARTAPLDSEGGRYGQCLKSSIAWAPMRMSHRSAKAASVCPKALQVSVGDGGAQRRCRVGQRPTAEAVYEVLDVAEYVRL</sequence>
<dbReference type="Proteomes" id="UP000593571">
    <property type="component" value="Unassembled WGS sequence"/>
</dbReference>
<gene>
    <name evidence="1" type="ORF">HJG63_003698</name>
</gene>
<keyword evidence="2" id="KW-1185">Reference proteome</keyword>
<evidence type="ECO:0000313" key="2">
    <source>
        <dbReference type="Proteomes" id="UP000593571"/>
    </source>
</evidence>
<accession>A0A7J8E6G0</accession>
<protein>
    <submittedName>
        <fullName evidence="1">DNA cross-link repair 1C</fullName>
    </submittedName>
</protein>
<name>A0A7J8E6G0_ROUAE</name>
<reference evidence="1 2" key="1">
    <citation type="journal article" date="2020" name="Nature">
        <title>Six reference-quality genomes reveal evolution of bat adaptations.</title>
        <authorList>
            <person name="Jebb D."/>
            <person name="Huang Z."/>
            <person name="Pippel M."/>
            <person name="Hughes G.M."/>
            <person name="Lavrichenko K."/>
            <person name="Devanna P."/>
            <person name="Winkler S."/>
            <person name="Jermiin L.S."/>
            <person name="Skirmuntt E.C."/>
            <person name="Katzourakis A."/>
            <person name="Burkitt-Gray L."/>
            <person name="Ray D.A."/>
            <person name="Sullivan K.A.M."/>
            <person name="Roscito J.G."/>
            <person name="Kirilenko B.M."/>
            <person name="Davalos L.M."/>
            <person name="Corthals A.P."/>
            <person name="Power M.L."/>
            <person name="Jones G."/>
            <person name="Ransome R.D."/>
            <person name="Dechmann D.K.N."/>
            <person name="Locatelli A.G."/>
            <person name="Puechmaille S.J."/>
            <person name="Fedrigo O."/>
            <person name="Jarvis E.D."/>
            <person name="Hiller M."/>
            <person name="Vernes S.C."/>
            <person name="Myers E.W."/>
            <person name="Teeling E.C."/>
        </authorList>
    </citation>
    <scope>NUCLEOTIDE SEQUENCE [LARGE SCALE GENOMIC DNA]</scope>
    <source>
        <strain evidence="1">MRouAeg1</strain>
        <tissue evidence="1">Muscle</tissue>
    </source>
</reference>
<dbReference type="AlphaFoldDB" id="A0A7J8E6G0"/>
<proteinExistence type="predicted"/>
<organism evidence="1 2">
    <name type="scientific">Rousettus aegyptiacus</name>
    <name type="common">Egyptian fruit bat</name>
    <name type="synonym">Pteropus aegyptiacus</name>
    <dbReference type="NCBI Taxonomy" id="9407"/>
    <lineage>
        <taxon>Eukaryota</taxon>
        <taxon>Metazoa</taxon>
        <taxon>Chordata</taxon>
        <taxon>Craniata</taxon>
        <taxon>Vertebrata</taxon>
        <taxon>Euteleostomi</taxon>
        <taxon>Mammalia</taxon>
        <taxon>Eutheria</taxon>
        <taxon>Laurasiatheria</taxon>
        <taxon>Chiroptera</taxon>
        <taxon>Yinpterochiroptera</taxon>
        <taxon>Pteropodoidea</taxon>
        <taxon>Pteropodidae</taxon>
        <taxon>Rousettinae</taxon>
        <taxon>Rousettus</taxon>
    </lineage>
</organism>
<comment type="caution">
    <text evidence="1">The sequence shown here is derived from an EMBL/GenBank/DDBJ whole genome shotgun (WGS) entry which is preliminary data.</text>
</comment>
<dbReference type="EMBL" id="JACASE010000010">
    <property type="protein sequence ID" value="KAF6431058.1"/>
    <property type="molecule type" value="Genomic_DNA"/>
</dbReference>
<evidence type="ECO:0000313" key="1">
    <source>
        <dbReference type="EMBL" id="KAF6431058.1"/>
    </source>
</evidence>